<dbReference type="Gene3D" id="3.10.350.10">
    <property type="entry name" value="LysM domain"/>
    <property type="match status" value="2"/>
</dbReference>
<dbReference type="SUPFAM" id="SSF51261">
    <property type="entry name" value="Duplicated hybrid motif"/>
    <property type="match status" value="1"/>
</dbReference>
<dbReference type="InterPro" id="IPR018392">
    <property type="entry name" value="LysM"/>
</dbReference>
<dbReference type="PANTHER" id="PTHR21666">
    <property type="entry name" value="PEPTIDASE-RELATED"/>
    <property type="match status" value="1"/>
</dbReference>
<dbReference type="Gene3D" id="2.70.70.10">
    <property type="entry name" value="Glucose Permease (Domain IIA)"/>
    <property type="match status" value="1"/>
</dbReference>
<dbReference type="RefSeq" id="WP_015712697.1">
    <property type="nucleotide sequence ID" value="NC_015577.1"/>
</dbReference>
<dbReference type="Proteomes" id="UP000009222">
    <property type="component" value="Chromosome"/>
</dbReference>
<dbReference type="PROSITE" id="PS51782">
    <property type="entry name" value="LYSM"/>
    <property type="match status" value="1"/>
</dbReference>
<sequence length="322" mass="34971">MADFIWLKDKNLLRTLLLSCLVLYLPWGWSAQPDTPAETLVGRAKNGMGGGMLPGENPVIIEASIDLELSGLPEPEEYSRPHILAFSSYKVEKGDYIGDIAMKAGLNQDTILSVNGIKNSRLLQIGQILKIPNQDGVYYAAKKDEAVSAIAEKYEVSAEAIVIANELFSDTLVENDSLFIPGAKMDWVNRQEINGDLFIWPVSGWITSNYGYRANPFGGDRQFHSGLDVGALQGTAVRAAMAGRVSSVGYNDTFGNYVVVSHHSGYRTLYGHLSLARVKAGAFVGTGERIGDVGSTGISTGPHLHFTVYKDGVTVNPRNLMK</sequence>
<dbReference type="AlphaFoldDB" id="F5YCG9"/>
<dbReference type="KEGG" id="taz:TREAZ_2841"/>
<dbReference type="PANTHER" id="PTHR21666:SF270">
    <property type="entry name" value="MUREIN HYDROLASE ACTIVATOR ENVC"/>
    <property type="match status" value="1"/>
</dbReference>
<dbReference type="STRING" id="545695.TREAZ_2841"/>
<evidence type="ECO:0000313" key="2">
    <source>
        <dbReference type="EMBL" id="AEF80255.1"/>
    </source>
</evidence>
<dbReference type="GO" id="GO:0004222">
    <property type="term" value="F:metalloendopeptidase activity"/>
    <property type="evidence" value="ECO:0007669"/>
    <property type="project" value="TreeGrafter"/>
</dbReference>
<evidence type="ECO:0000259" key="1">
    <source>
        <dbReference type="PROSITE" id="PS51782"/>
    </source>
</evidence>
<accession>F5YCG9</accession>
<dbReference type="CDD" id="cd00118">
    <property type="entry name" value="LysM"/>
    <property type="match status" value="1"/>
</dbReference>
<dbReference type="CDD" id="cd12797">
    <property type="entry name" value="M23_peptidase"/>
    <property type="match status" value="1"/>
</dbReference>
<dbReference type="Pfam" id="PF01476">
    <property type="entry name" value="LysM"/>
    <property type="match status" value="2"/>
</dbReference>
<dbReference type="HOGENOM" id="CLU_029425_7_0_12"/>
<dbReference type="SMART" id="SM00257">
    <property type="entry name" value="LysM"/>
    <property type="match status" value="2"/>
</dbReference>
<dbReference type="InterPro" id="IPR011055">
    <property type="entry name" value="Dup_hybrid_motif"/>
</dbReference>
<keyword evidence="3" id="KW-1185">Reference proteome</keyword>
<name>F5YCG9_LEAAZ</name>
<evidence type="ECO:0000313" key="3">
    <source>
        <dbReference type="Proteomes" id="UP000009222"/>
    </source>
</evidence>
<reference evidence="2 3" key="2">
    <citation type="journal article" date="2011" name="ISME J.">
        <title>RNA-seq reveals cooperative metabolic interactions between two termite-gut spirochete species in co-culture.</title>
        <authorList>
            <person name="Rosenthal A.Z."/>
            <person name="Matson E.G."/>
            <person name="Eldar A."/>
            <person name="Leadbetter J.R."/>
        </authorList>
    </citation>
    <scope>NUCLEOTIDE SEQUENCE [LARGE SCALE GENOMIC DNA]</scope>
    <source>
        <strain evidence="3">ATCC BAA-888 / DSM 13862 / ZAS-9</strain>
    </source>
</reference>
<gene>
    <name evidence="2" type="ordered locus">TREAZ_2841</name>
</gene>
<dbReference type="InterPro" id="IPR050570">
    <property type="entry name" value="Cell_wall_metabolism_enzyme"/>
</dbReference>
<dbReference type="InParanoid" id="F5YCG9"/>
<dbReference type="InterPro" id="IPR036779">
    <property type="entry name" value="LysM_dom_sf"/>
</dbReference>
<dbReference type="eggNOG" id="COG0739">
    <property type="taxonomic scope" value="Bacteria"/>
</dbReference>
<protein>
    <submittedName>
        <fullName evidence="2">LysM domain/M23/M37 peptidase domain protein</fullName>
    </submittedName>
</protein>
<dbReference type="OrthoDB" id="305469at2"/>
<dbReference type="InterPro" id="IPR016047">
    <property type="entry name" value="M23ase_b-sheet_dom"/>
</dbReference>
<reference evidence="3" key="1">
    <citation type="submission" date="2009-12" db="EMBL/GenBank/DDBJ databases">
        <title>Complete sequence of Treponema azotonutricium strain ZAS-9.</title>
        <authorList>
            <person name="Tetu S.G."/>
            <person name="Matson E."/>
            <person name="Ren Q."/>
            <person name="Seshadri R."/>
            <person name="Elbourne L."/>
            <person name="Hassan K.A."/>
            <person name="Durkin A."/>
            <person name="Radune D."/>
            <person name="Mohamoud Y."/>
            <person name="Shay R."/>
            <person name="Jin S."/>
            <person name="Zhang X."/>
            <person name="Lucey K."/>
            <person name="Ballor N.R."/>
            <person name="Ottesen E."/>
            <person name="Rosenthal R."/>
            <person name="Allen A."/>
            <person name="Leadbetter J.R."/>
            <person name="Paulsen I.T."/>
        </authorList>
    </citation>
    <scope>NUCLEOTIDE SEQUENCE [LARGE SCALE GENOMIC DNA]</scope>
    <source>
        <strain evidence="3">ATCC BAA-888 / DSM 13862 / ZAS-9</strain>
    </source>
</reference>
<proteinExistence type="predicted"/>
<organism evidence="2 3">
    <name type="scientific">Leadbettera azotonutricia (strain ATCC BAA-888 / DSM 13862 / ZAS-9)</name>
    <name type="common">Treponema azotonutricium</name>
    <dbReference type="NCBI Taxonomy" id="545695"/>
    <lineage>
        <taxon>Bacteria</taxon>
        <taxon>Pseudomonadati</taxon>
        <taxon>Spirochaetota</taxon>
        <taxon>Spirochaetia</taxon>
        <taxon>Spirochaetales</taxon>
        <taxon>Breznakiellaceae</taxon>
        <taxon>Leadbettera</taxon>
    </lineage>
</organism>
<dbReference type="EMBL" id="CP001841">
    <property type="protein sequence ID" value="AEF80255.1"/>
    <property type="molecule type" value="Genomic_DNA"/>
</dbReference>
<feature type="domain" description="LysM" evidence="1">
    <location>
        <begin position="87"/>
        <end position="131"/>
    </location>
</feature>
<dbReference type="Pfam" id="PF01551">
    <property type="entry name" value="Peptidase_M23"/>
    <property type="match status" value="1"/>
</dbReference>